<sequence>KAVVSISTFLQSSNKQCNYLQGILGFFGHSMCVPKKVIKILTHAGLSISIELLIMQWCQC</sequence>
<dbReference type="OrthoDB" id="4743193at2759"/>
<keyword evidence="2" id="KW-1185">Reference proteome</keyword>
<proteinExistence type="predicted"/>
<dbReference type="Proteomes" id="UP000054538">
    <property type="component" value="Unassembled WGS sequence"/>
</dbReference>
<gene>
    <name evidence="1" type="ORF">PAXRUDRAFT_159314</name>
</gene>
<reference evidence="1 2" key="1">
    <citation type="submission" date="2014-04" db="EMBL/GenBank/DDBJ databases">
        <authorList>
            <consortium name="DOE Joint Genome Institute"/>
            <person name="Kuo A."/>
            <person name="Kohler A."/>
            <person name="Jargeat P."/>
            <person name="Nagy L.G."/>
            <person name="Floudas D."/>
            <person name="Copeland A."/>
            <person name="Barry K.W."/>
            <person name="Cichocki N."/>
            <person name="Veneault-Fourrey C."/>
            <person name="LaButti K."/>
            <person name="Lindquist E.A."/>
            <person name="Lipzen A."/>
            <person name="Lundell T."/>
            <person name="Morin E."/>
            <person name="Murat C."/>
            <person name="Sun H."/>
            <person name="Tunlid A."/>
            <person name="Henrissat B."/>
            <person name="Grigoriev I.V."/>
            <person name="Hibbett D.S."/>
            <person name="Martin F."/>
            <person name="Nordberg H.P."/>
            <person name="Cantor M.N."/>
            <person name="Hua S.X."/>
        </authorList>
    </citation>
    <scope>NUCLEOTIDE SEQUENCE [LARGE SCALE GENOMIC DNA]</scope>
    <source>
        <strain evidence="1 2">Ve08.2h10</strain>
    </source>
</reference>
<reference evidence="2" key="2">
    <citation type="submission" date="2015-01" db="EMBL/GenBank/DDBJ databases">
        <title>Evolutionary Origins and Diversification of the Mycorrhizal Mutualists.</title>
        <authorList>
            <consortium name="DOE Joint Genome Institute"/>
            <consortium name="Mycorrhizal Genomics Consortium"/>
            <person name="Kohler A."/>
            <person name="Kuo A."/>
            <person name="Nagy L.G."/>
            <person name="Floudas D."/>
            <person name="Copeland A."/>
            <person name="Barry K.W."/>
            <person name="Cichocki N."/>
            <person name="Veneault-Fourrey C."/>
            <person name="LaButti K."/>
            <person name="Lindquist E.A."/>
            <person name="Lipzen A."/>
            <person name="Lundell T."/>
            <person name="Morin E."/>
            <person name="Murat C."/>
            <person name="Riley R."/>
            <person name="Ohm R."/>
            <person name="Sun H."/>
            <person name="Tunlid A."/>
            <person name="Henrissat B."/>
            <person name="Grigoriev I.V."/>
            <person name="Hibbett D.S."/>
            <person name="Martin F."/>
        </authorList>
    </citation>
    <scope>NUCLEOTIDE SEQUENCE [LARGE SCALE GENOMIC DNA]</scope>
    <source>
        <strain evidence="2">Ve08.2h10</strain>
    </source>
</reference>
<dbReference type="AlphaFoldDB" id="A0A0D0DNH7"/>
<name>A0A0D0DNH7_9AGAM</name>
<accession>A0A0D0DNH7</accession>
<dbReference type="EMBL" id="KN826078">
    <property type="protein sequence ID" value="KIK80195.1"/>
    <property type="molecule type" value="Genomic_DNA"/>
</dbReference>
<dbReference type="HOGENOM" id="CLU_142990_2_0_1"/>
<feature type="non-terminal residue" evidence="1">
    <location>
        <position position="1"/>
    </location>
</feature>
<evidence type="ECO:0000313" key="1">
    <source>
        <dbReference type="EMBL" id="KIK80195.1"/>
    </source>
</evidence>
<organism evidence="1 2">
    <name type="scientific">Paxillus rubicundulus Ve08.2h10</name>
    <dbReference type="NCBI Taxonomy" id="930991"/>
    <lineage>
        <taxon>Eukaryota</taxon>
        <taxon>Fungi</taxon>
        <taxon>Dikarya</taxon>
        <taxon>Basidiomycota</taxon>
        <taxon>Agaricomycotina</taxon>
        <taxon>Agaricomycetes</taxon>
        <taxon>Agaricomycetidae</taxon>
        <taxon>Boletales</taxon>
        <taxon>Paxilineae</taxon>
        <taxon>Paxillaceae</taxon>
        <taxon>Paxillus</taxon>
    </lineage>
</organism>
<evidence type="ECO:0000313" key="2">
    <source>
        <dbReference type="Proteomes" id="UP000054538"/>
    </source>
</evidence>
<dbReference type="STRING" id="930991.A0A0D0DNH7"/>
<dbReference type="InParanoid" id="A0A0D0DNH7"/>
<protein>
    <submittedName>
        <fullName evidence="1">Uncharacterized protein</fullName>
    </submittedName>
</protein>